<dbReference type="Pfam" id="PF03478">
    <property type="entry name" value="Beta-prop_KIB1-4"/>
    <property type="match status" value="1"/>
</dbReference>
<keyword evidence="3" id="KW-1185">Reference proteome</keyword>
<name>A0AAV5BYV7_ELECO</name>
<accession>A0AAV5BYV7</accession>
<dbReference type="Proteomes" id="UP001054889">
    <property type="component" value="Unassembled WGS sequence"/>
</dbReference>
<gene>
    <name evidence="2" type="primary">ga07765</name>
    <name evidence="2" type="ORF">PR202_ga07765</name>
</gene>
<organism evidence="2 3">
    <name type="scientific">Eleusine coracana subsp. coracana</name>
    <dbReference type="NCBI Taxonomy" id="191504"/>
    <lineage>
        <taxon>Eukaryota</taxon>
        <taxon>Viridiplantae</taxon>
        <taxon>Streptophyta</taxon>
        <taxon>Embryophyta</taxon>
        <taxon>Tracheophyta</taxon>
        <taxon>Spermatophyta</taxon>
        <taxon>Magnoliopsida</taxon>
        <taxon>Liliopsida</taxon>
        <taxon>Poales</taxon>
        <taxon>Poaceae</taxon>
        <taxon>PACMAD clade</taxon>
        <taxon>Chloridoideae</taxon>
        <taxon>Cynodonteae</taxon>
        <taxon>Eleusininae</taxon>
        <taxon>Eleusine</taxon>
    </lineage>
</organism>
<reference evidence="2" key="1">
    <citation type="journal article" date="2018" name="DNA Res.">
        <title>Multiple hybrid de novo genome assembly of finger millet, an orphan allotetraploid crop.</title>
        <authorList>
            <person name="Hatakeyama M."/>
            <person name="Aluri S."/>
            <person name="Balachadran M.T."/>
            <person name="Sivarajan S.R."/>
            <person name="Patrignani A."/>
            <person name="Gruter S."/>
            <person name="Poveda L."/>
            <person name="Shimizu-Inatsugi R."/>
            <person name="Baeten J."/>
            <person name="Francoijs K.J."/>
            <person name="Nataraja K.N."/>
            <person name="Reddy Y.A.N."/>
            <person name="Phadnis S."/>
            <person name="Ravikumar R.L."/>
            <person name="Schlapbach R."/>
            <person name="Sreeman S.M."/>
            <person name="Shimizu K.K."/>
        </authorList>
    </citation>
    <scope>NUCLEOTIDE SEQUENCE</scope>
</reference>
<proteinExistence type="predicted"/>
<evidence type="ECO:0000259" key="1">
    <source>
        <dbReference type="Pfam" id="PF03478"/>
    </source>
</evidence>
<dbReference type="EMBL" id="BQKI01000003">
    <property type="protein sequence ID" value="GJM91401.1"/>
    <property type="molecule type" value="Genomic_DNA"/>
</dbReference>
<reference evidence="2" key="2">
    <citation type="submission" date="2021-12" db="EMBL/GenBank/DDBJ databases">
        <title>Resequencing data analysis of finger millet.</title>
        <authorList>
            <person name="Hatakeyama M."/>
            <person name="Aluri S."/>
            <person name="Balachadran M.T."/>
            <person name="Sivarajan S.R."/>
            <person name="Poveda L."/>
            <person name="Shimizu-Inatsugi R."/>
            <person name="Schlapbach R."/>
            <person name="Sreeman S.M."/>
            <person name="Shimizu K.K."/>
        </authorList>
    </citation>
    <scope>NUCLEOTIDE SEQUENCE</scope>
</reference>
<sequence length="224" mass="24715">MIAYCRPCRAPRGGGANAVGVWATLRAPGFRHDTVASDIAAVGSTVYLVDERRKLWRADLAVAEPKVERRDTAFALPGSPERWAHHLVELFGNVHLVVSDQRLRRVALFRLDWQARMWMPKAASILGDRVMLLGHGCSVAVPASAAPGRAPGTVLFARQPWDIPQVGSSSDRDGAQQWFWSECRLGAGAGDQIVMRKTVPHWPGFFCPGDSFWFFPGIDRGERA</sequence>
<dbReference type="AlphaFoldDB" id="A0AAV5BYV7"/>
<feature type="domain" description="KIB1-4 beta-propeller" evidence="1">
    <location>
        <begin position="2"/>
        <end position="162"/>
    </location>
</feature>
<protein>
    <recommendedName>
        <fullName evidence="1">KIB1-4 beta-propeller domain-containing protein</fullName>
    </recommendedName>
</protein>
<dbReference type="InterPro" id="IPR005174">
    <property type="entry name" value="KIB1-4_b-propeller"/>
</dbReference>
<dbReference type="PANTHER" id="PTHR33110">
    <property type="entry name" value="F-BOX/KELCH-REPEAT PROTEIN-RELATED"/>
    <property type="match status" value="1"/>
</dbReference>
<dbReference type="PANTHER" id="PTHR33110:SF26">
    <property type="entry name" value="OS10G0550400 PROTEIN"/>
    <property type="match status" value="1"/>
</dbReference>
<evidence type="ECO:0000313" key="2">
    <source>
        <dbReference type="EMBL" id="GJM91401.1"/>
    </source>
</evidence>
<comment type="caution">
    <text evidence="2">The sequence shown here is derived from an EMBL/GenBank/DDBJ whole genome shotgun (WGS) entry which is preliminary data.</text>
</comment>
<evidence type="ECO:0000313" key="3">
    <source>
        <dbReference type="Proteomes" id="UP001054889"/>
    </source>
</evidence>